<sequence>MTVLLAAALSVTLLASGLAKLPRARAATTADALAAGGLPLPVVLVRTAAAVEVLLAVGLLAAGTAMAVVVGIAVLALLAGYTAVLVRVWRSGSDGGCGCHGQAGGRVSRWTLARNGLLLAGAVVVLAARSPGVVGVVGAMVVAVAAVLLVVALPGPARAPVVPVEPLVAAPGDYVRWPVPDAPLVDAAGARLSLRDLCRDGARVLVVVDGRRAVPPEVDAWLARVAVGAAIVRPVVVAAFVARPGRGNGTDTFADPTGVVARMLGGLLPSVTVLGADGWLAGGPAGGVAAADRLVGDLVGELDVPALAVAR</sequence>
<keyword evidence="8" id="KW-1185">Reference proteome</keyword>
<keyword evidence="2 5" id="KW-0812">Transmembrane</keyword>
<accession>A0ABW3VUU6</accession>
<evidence type="ECO:0000256" key="2">
    <source>
        <dbReference type="ARBA" id="ARBA00022692"/>
    </source>
</evidence>
<feature type="domain" description="Methylamine utilisation protein MauE" evidence="6">
    <location>
        <begin position="3"/>
        <end position="127"/>
    </location>
</feature>
<evidence type="ECO:0000256" key="1">
    <source>
        <dbReference type="ARBA" id="ARBA00004141"/>
    </source>
</evidence>
<feature type="transmembrane region" description="Helical" evidence="5">
    <location>
        <begin position="50"/>
        <end position="81"/>
    </location>
</feature>
<keyword evidence="4 5" id="KW-0472">Membrane</keyword>
<gene>
    <name evidence="7" type="ORF">ACFQ3F_00915</name>
</gene>
<dbReference type="RefSeq" id="WP_367920708.1">
    <property type="nucleotide sequence ID" value="NZ_BAABAC010000036.1"/>
</dbReference>
<evidence type="ECO:0000256" key="5">
    <source>
        <dbReference type="SAM" id="Phobius"/>
    </source>
</evidence>
<evidence type="ECO:0000256" key="3">
    <source>
        <dbReference type="ARBA" id="ARBA00022989"/>
    </source>
</evidence>
<feature type="transmembrane region" description="Helical" evidence="5">
    <location>
        <begin position="134"/>
        <end position="153"/>
    </location>
</feature>
<evidence type="ECO:0000313" key="8">
    <source>
        <dbReference type="Proteomes" id="UP001597229"/>
    </source>
</evidence>
<comment type="caution">
    <text evidence="7">The sequence shown here is derived from an EMBL/GenBank/DDBJ whole genome shotgun (WGS) entry which is preliminary data.</text>
</comment>
<dbReference type="Pfam" id="PF07291">
    <property type="entry name" value="MauE"/>
    <property type="match status" value="1"/>
</dbReference>
<proteinExistence type="predicted"/>
<keyword evidence="3 5" id="KW-1133">Transmembrane helix</keyword>
<feature type="transmembrane region" description="Helical" evidence="5">
    <location>
        <begin position="112"/>
        <end position="128"/>
    </location>
</feature>
<dbReference type="Proteomes" id="UP001597229">
    <property type="component" value="Unassembled WGS sequence"/>
</dbReference>
<evidence type="ECO:0000259" key="6">
    <source>
        <dbReference type="Pfam" id="PF07291"/>
    </source>
</evidence>
<name>A0ABW3VUU6_9ACTN</name>
<organism evidence="7 8">
    <name type="scientific">Nocardioides ginsengisoli</name>
    <dbReference type="NCBI Taxonomy" id="363868"/>
    <lineage>
        <taxon>Bacteria</taxon>
        <taxon>Bacillati</taxon>
        <taxon>Actinomycetota</taxon>
        <taxon>Actinomycetes</taxon>
        <taxon>Propionibacteriales</taxon>
        <taxon>Nocardioidaceae</taxon>
        <taxon>Nocardioides</taxon>
    </lineage>
</organism>
<protein>
    <submittedName>
        <fullName evidence="7">MauE/DoxX family redox-associated membrane protein</fullName>
    </submittedName>
</protein>
<evidence type="ECO:0000256" key="4">
    <source>
        <dbReference type="ARBA" id="ARBA00023136"/>
    </source>
</evidence>
<reference evidence="8" key="1">
    <citation type="journal article" date="2019" name="Int. J. Syst. Evol. Microbiol.">
        <title>The Global Catalogue of Microorganisms (GCM) 10K type strain sequencing project: providing services to taxonomists for standard genome sequencing and annotation.</title>
        <authorList>
            <consortium name="The Broad Institute Genomics Platform"/>
            <consortium name="The Broad Institute Genome Sequencing Center for Infectious Disease"/>
            <person name="Wu L."/>
            <person name="Ma J."/>
        </authorList>
    </citation>
    <scope>NUCLEOTIDE SEQUENCE [LARGE SCALE GENOMIC DNA]</scope>
    <source>
        <strain evidence="8">CCUG 52478</strain>
    </source>
</reference>
<evidence type="ECO:0000313" key="7">
    <source>
        <dbReference type="EMBL" id="MFD1246337.1"/>
    </source>
</evidence>
<comment type="subcellular location">
    <subcellularLocation>
        <location evidence="1">Membrane</location>
        <topology evidence="1">Multi-pass membrane protein</topology>
    </subcellularLocation>
</comment>
<dbReference type="InterPro" id="IPR009908">
    <property type="entry name" value="Methylamine_util_MauE"/>
</dbReference>
<dbReference type="EMBL" id="JBHTLX010000002">
    <property type="protein sequence ID" value="MFD1246337.1"/>
    <property type="molecule type" value="Genomic_DNA"/>
</dbReference>